<accession>A0A9D0ZRR9</accession>
<dbReference type="Proteomes" id="UP000886786">
    <property type="component" value="Unassembled WGS sequence"/>
</dbReference>
<reference evidence="1" key="1">
    <citation type="submission" date="2020-10" db="EMBL/GenBank/DDBJ databases">
        <authorList>
            <person name="Gilroy R."/>
        </authorList>
    </citation>
    <scope>NUCLEOTIDE SEQUENCE</scope>
    <source>
        <strain evidence="1">CHK147-3167</strain>
    </source>
</reference>
<dbReference type="PROSITE" id="PS51257">
    <property type="entry name" value="PROKAR_LIPOPROTEIN"/>
    <property type="match status" value="1"/>
</dbReference>
<evidence type="ECO:0000313" key="1">
    <source>
        <dbReference type="EMBL" id="HIQ91439.1"/>
    </source>
</evidence>
<gene>
    <name evidence="1" type="ORF">IAB27_07460</name>
</gene>
<organism evidence="1 2">
    <name type="scientific">Candidatus Coprosoma intestinipullorum</name>
    <dbReference type="NCBI Taxonomy" id="2840752"/>
    <lineage>
        <taxon>Bacteria</taxon>
        <taxon>Bacillati</taxon>
        <taxon>Bacillota</taxon>
        <taxon>Bacillota incertae sedis</taxon>
        <taxon>Candidatus Coprosoma</taxon>
    </lineage>
</organism>
<dbReference type="EMBL" id="DVFV01000127">
    <property type="protein sequence ID" value="HIQ91439.1"/>
    <property type="molecule type" value="Genomic_DNA"/>
</dbReference>
<comment type="caution">
    <text evidence="1">The sequence shown here is derived from an EMBL/GenBank/DDBJ whole genome shotgun (WGS) entry which is preliminary data.</text>
</comment>
<evidence type="ECO:0008006" key="3">
    <source>
        <dbReference type="Google" id="ProtNLM"/>
    </source>
</evidence>
<protein>
    <recommendedName>
        <fullName evidence="3">Lipoprotein</fullName>
    </recommendedName>
</protein>
<reference evidence="1" key="2">
    <citation type="journal article" date="2021" name="PeerJ">
        <title>Extensive microbial diversity within the chicken gut microbiome revealed by metagenomics and culture.</title>
        <authorList>
            <person name="Gilroy R."/>
            <person name="Ravi A."/>
            <person name="Getino M."/>
            <person name="Pursley I."/>
            <person name="Horton D.L."/>
            <person name="Alikhan N.F."/>
            <person name="Baker D."/>
            <person name="Gharbi K."/>
            <person name="Hall N."/>
            <person name="Watson M."/>
            <person name="Adriaenssens E.M."/>
            <person name="Foster-Nyarko E."/>
            <person name="Jarju S."/>
            <person name="Secka A."/>
            <person name="Antonio M."/>
            <person name="Oren A."/>
            <person name="Chaudhuri R.R."/>
            <person name="La Ragione R."/>
            <person name="Hildebrand F."/>
            <person name="Pallen M.J."/>
        </authorList>
    </citation>
    <scope>NUCLEOTIDE SEQUENCE</scope>
    <source>
        <strain evidence="1">CHK147-3167</strain>
    </source>
</reference>
<sequence>MKKLLVLLVLGLFLVTGCDSEPQQIERANGDSLTYLFFKDKYEESKYYFEFLDRNTAKNDSTKIIMARNDDNYYYEINGSSNMIIIQKGGIRYTLDSSMKTYFKEDIVTVEDFSLGILPSNMDDLKTKGYETGKEKILDQNLRYERYTYDTYTSTYYFKGDDLVYIKEVTPLKTVILKYCDYKDSFKKRLFDIPDSYTEMTY</sequence>
<evidence type="ECO:0000313" key="2">
    <source>
        <dbReference type="Proteomes" id="UP000886786"/>
    </source>
</evidence>
<proteinExistence type="predicted"/>
<name>A0A9D0ZRR9_9FIRM</name>
<dbReference type="AlphaFoldDB" id="A0A9D0ZRR9"/>